<dbReference type="InterPro" id="IPR003395">
    <property type="entry name" value="RecF/RecN/SMC_N"/>
</dbReference>
<dbReference type="AlphaFoldDB" id="A0A072V3S6"/>
<evidence type="ECO:0000256" key="2">
    <source>
        <dbReference type="SAM" id="MobiDB-lite"/>
    </source>
</evidence>
<dbReference type="STRING" id="3880.A0A072V3S6"/>
<dbReference type="Proteomes" id="UP000002051">
    <property type="component" value="Chromosome 3"/>
</dbReference>
<evidence type="ECO:0000259" key="3">
    <source>
        <dbReference type="Pfam" id="PF02463"/>
    </source>
</evidence>
<evidence type="ECO:0000256" key="1">
    <source>
        <dbReference type="SAM" id="Coils"/>
    </source>
</evidence>
<feature type="coiled-coil region" evidence="1">
    <location>
        <begin position="189"/>
        <end position="302"/>
    </location>
</feature>
<reference evidence="4 6" key="1">
    <citation type="journal article" date="2011" name="Nature">
        <title>The Medicago genome provides insight into the evolution of rhizobial symbioses.</title>
        <authorList>
            <person name="Young N.D."/>
            <person name="Debelle F."/>
            <person name="Oldroyd G.E."/>
            <person name="Geurts R."/>
            <person name="Cannon S.B."/>
            <person name="Udvardi M.K."/>
            <person name="Benedito V.A."/>
            <person name="Mayer K.F."/>
            <person name="Gouzy J."/>
            <person name="Schoof H."/>
            <person name="Van de Peer Y."/>
            <person name="Proost S."/>
            <person name="Cook D.R."/>
            <person name="Meyers B.C."/>
            <person name="Spannagl M."/>
            <person name="Cheung F."/>
            <person name="De Mita S."/>
            <person name="Krishnakumar V."/>
            <person name="Gundlach H."/>
            <person name="Zhou S."/>
            <person name="Mudge J."/>
            <person name="Bharti A.K."/>
            <person name="Murray J.D."/>
            <person name="Naoumkina M.A."/>
            <person name="Rosen B."/>
            <person name="Silverstein K.A."/>
            <person name="Tang H."/>
            <person name="Rombauts S."/>
            <person name="Zhao P.X."/>
            <person name="Zhou P."/>
            <person name="Barbe V."/>
            <person name="Bardou P."/>
            <person name="Bechner M."/>
            <person name="Bellec A."/>
            <person name="Berger A."/>
            <person name="Berges H."/>
            <person name="Bidwell S."/>
            <person name="Bisseling T."/>
            <person name="Choisne N."/>
            <person name="Couloux A."/>
            <person name="Denny R."/>
            <person name="Deshpande S."/>
            <person name="Dai X."/>
            <person name="Doyle J.J."/>
            <person name="Dudez A.M."/>
            <person name="Farmer A.D."/>
            <person name="Fouteau S."/>
            <person name="Franken C."/>
            <person name="Gibelin C."/>
            <person name="Gish J."/>
            <person name="Goldstein S."/>
            <person name="Gonzalez A.J."/>
            <person name="Green P.J."/>
            <person name="Hallab A."/>
            <person name="Hartog M."/>
            <person name="Hua A."/>
            <person name="Humphray S.J."/>
            <person name="Jeong D.H."/>
            <person name="Jing Y."/>
            <person name="Jocker A."/>
            <person name="Kenton S.M."/>
            <person name="Kim D.J."/>
            <person name="Klee K."/>
            <person name="Lai H."/>
            <person name="Lang C."/>
            <person name="Lin S."/>
            <person name="Macmil S.L."/>
            <person name="Magdelenat G."/>
            <person name="Matthews L."/>
            <person name="McCorrison J."/>
            <person name="Monaghan E.L."/>
            <person name="Mun J.H."/>
            <person name="Najar F.Z."/>
            <person name="Nicholson C."/>
            <person name="Noirot C."/>
            <person name="O'Bleness M."/>
            <person name="Paule C.R."/>
            <person name="Poulain J."/>
            <person name="Prion F."/>
            <person name="Qin B."/>
            <person name="Qu C."/>
            <person name="Retzel E.F."/>
            <person name="Riddle C."/>
            <person name="Sallet E."/>
            <person name="Samain S."/>
            <person name="Samson N."/>
            <person name="Sanders I."/>
            <person name="Saurat O."/>
            <person name="Scarpelli C."/>
            <person name="Schiex T."/>
            <person name="Segurens B."/>
            <person name="Severin A.J."/>
            <person name="Sherrier D.J."/>
            <person name="Shi R."/>
            <person name="Sims S."/>
            <person name="Singer S.R."/>
            <person name="Sinharoy S."/>
            <person name="Sterck L."/>
            <person name="Viollet A."/>
            <person name="Wang B.B."/>
            <person name="Wang K."/>
            <person name="Wang M."/>
            <person name="Wang X."/>
            <person name="Warfsmann J."/>
            <person name="Weissenbach J."/>
            <person name="White D.D."/>
            <person name="White J.D."/>
            <person name="Wiley G.B."/>
            <person name="Wincker P."/>
            <person name="Xing Y."/>
            <person name="Yang L."/>
            <person name="Yao Z."/>
            <person name="Ying F."/>
            <person name="Zhai J."/>
            <person name="Zhou L."/>
            <person name="Zuber A."/>
            <person name="Denarie J."/>
            <person name="Dixon R.A."/>
            <person name="May G.D."/>
            <person name="Schwartz D.C."/>
            <person name="Rogers J."/>
            <person name="Quetier F."/>
            <person name="Town C.D."/>
            <person name="Roe B.A."/>
        </authorList>
    </citation>
    <scope>NUCLEOTIDE SEQUENCE [LARGE SCALE GENOMIC DNA]</scope>
    <source>
        <strain evidence="4">A17</strain>
        <strain evidence="5 6">cv. Jemalong A17</strain>
    </source>
</reference>
<accession>A0A072V3S6</accession>
<feature type="coiled-coil region" evidence="1">
    <location>
        <begin position="14"/>
        <end position="69"/>
    </location>
</feature>
<feature type="region of interest" description="Disordered" evidence="2">
    <location>
        <begin position="360"/>
        <end position="381"/>
    </location>
</feature>
<dbReference type="PANTHER" id="PTHR43977">
    <property type="entry name" value="STRUCTURAL MAINTENANCE OF CHROMOSOMES PROTEIN 3"/>
    <property type="match status" value="1"/>
</dbReference>
<name>A0A072V3S6_MEDTR</name>
<dbReference type="EMBL" id="CM001219">
    <property type="protein sequence ID" value="KEH36018.1"/>
    <property type="molecule type" value="Genomic_DNA"/>
</dbReference>
<proteinExistence type="predicted"/>
<dbReference type="SUPFAM" id="SSF52540">
    <property type="entry name" value="P-loop containing nucleoside triphosphate hydrolases"/>
    <property type="match status" value="1"/>
</dbReference>
<keyword evidence="6" id="KW-1185">Reference proteome</keyword>
<dbReference type="EnsemblPlants" id="KEH36018">
    <property type="protein sequence ID" value="KEH36018"/>
    <property type="gene ID" value="MTR_3g110055"/>
</dbReference>
<reference evidence="4 6" key="2">
    <citation type="journal article" date="2014" name="BMC Genomics">
        <title>An improved genome release (version Mt4.0) for the model legume Medicago truncatula.</title>
        <authorList>
            <person name="Tang H."/>
            <person name="Krishnakumar V."/>
            <person name="Bidwell S."/>
            <person name="Rosen B."/>
            <person name="Chan A."/>
            <person name="Zhou S."/>
            <person name="Gentzbittel L."/>
            <person name="Childs K.L."/>
            <person name="Yandell M."/>
            <person name="Gundlach H."/>
            <person name="Mayer K.F."/>
            <person name="Schwartz D.C."/>
            <person name="Town C.D."/>
        </authorList>
    </citation>
    <scope>GENOME REANNOTATION</scope>
    <source>
        <strain evidence="4">A17</strain>
        <strain evidence="5 6">cv. Jemalong A17</strain>
    </source>
</reference>
<sequence length="488" mass="55879">MNLFAERQKVDGQCAHNKSQIEDLKQDIANFNKDKQSFSKALAKKDKSLVDVQNHIEQLKASIDRKKDEMGTDLVDHLTPEEKKLMSELNPEIKAFKEKLVSCKNDRIEVIEGKALKTELETNLRTNLKRRKQDLEAVISSADADSMVVDADSMVVDAELKRQEFSDAKILVNDASAKHKSISDRIINRTNKIAEIKDEMNKLKTLEEEYERKHQEEAKELEELLDKKNSYSAKVEEYTRNIKELGPLTSDVFEMYKHRSIKDLKKRLHKCKDNLQQFSHVNKKALDQYINFTEQREELQKRQAELVVGEKVIKELISLLDQRKDESVERTFKGVASHFRRVFSELVKGGNADLVMMMKKKDGNHDDDDDQDEGGHREANPEGRVDKYIEVKVKASFTKQGKTMNMKQLSGSQKTVVSLALIFSIQKCDPAPFYLFDEIDAALDTEYRTAVGSIHSISLDAILSCLFLHFLHLYLLHAASTTSLGLVC</sequence>
<feature type="domain" description="RecF/RecN/SMC N-terminal" evidence="3">
    <location>
        <begin position="131"/>
        <end position="453"/>
    </location>
</feature>
<keyword evidence="1" id="KW-0175">Coiled coil</keyword>
<dbReference type="GO" id="GO:0051276">
    <property type="term" value="P:chromosome organization"/>
    <property type="evidence" value="ECO:0007669"/>
    <property type="project" value="UniProtKB-ARBA"/>
</dbReference>
<evidence type="ECO:0000313" key="6">
    <source>
        <dbReference type="Proteomes" id="UP000002051"/>
    </source>
</evidence>
<protein>
    <submittedName>
        <fullName evidence="4">Structural maintenance of chromosomes protein</fullName>
    </submittedName>
</protein>
<evidence type="ECO:0000313" key="4">
    <source>
        <dbReference type="EMBL" id="KEH36018.1"/>
    </source>
</evidence>
<evidence type="ECO:0000313" key="5">
    <source>
        <dbReference type="EnsemblPlants" id="KEH36018"/>
    </source>
</evidence>
<dbReference type="InterPro" id="IPR027417">
    <property type="entry name" value="P-loop_NTPase"/>
</dbReference>
<reference evidence="5" key="3">
    <citation type="submission" date="2015-04" db="UniProtKB">
        <authorList>
            <consortium name="EnsemblPlants"/>
        </authorList>
    </citation>
    <scope>IDENTIFICATION</scope>
    <source>
        <strain evidence="5">cv. Jemalong A17</strain>
    </source>
</reference>
<dbReference type="HOGENOM" id="CLU_001042_5_3_1"/>
<organism evidence="4 6">
    <name type="scientific">Medicago truncatula</name>
    <name type="common">Barrel medic</name>
    <name type="synonym">Medicago tribuloides</name>
    <dbReference type="NCBI Taxonomy" id="3880"/>
    <lineage>
        <taxon>Eukaryota</taxon>
        <taxon>Viridiplantae</taxon>
        <taxon>Streptophyta</taxon>
        <taxon>Embryophyta</taxon>
        <taxon>Tracheophyta</taxon>
        <taxon>Spermatophyta</taxon>
        <taxon>Magnoliopsida</taxon>
        <taxon>eudicotyledons</taxon>
        <taxon>Gunneridae</taxon>
        <taxon>Pentapetalae</taxon>
        <taxon>rosids</taxon>
        <taxon>fabids</taxon>
        <taxon>Fabales</taxon>
        <taxon>Fabaceae</taxon>
        <taxon>Papilionoideae</taxon>
        <taxon>50 kb inversion clade</taxon>
        <taxon>NPAAA clade</taxon>
        <taxon>Hologalegina</taxon>
        <taxon>IRL clade</taxon>
        <taxon>Trifolieae</taxon>
        <taxon>Medicago</taxon>
    </lineage>
</organism>
<dbReference type="Gene3D" id="3.40.50.300">
    <property type="entry name" value="P-loop containing nucleotide triphosphate hydrolases"/>
    <property type="match status" value="1"/>
</dbReference>
<dbReference type="Pfam" id="PF02463">
    <property type="entry name" value="SMC_N"/>
    <property type="match status" value="1"/>
</dbReference>
<gene>
    <name evidence="4" type="ordered locus">MTR_3g110055</name>
</gene>